<organism evidence="1 2">
    <name type="scientific">Coccomyxa viridis</name>
    <dbReference type="NCBI Taxonomy" id="1274662"/>
    <lineage>
        <taxon>Eukaryota</taxon>
        <taxon>Viridiplantae</taxon>
        <taxon>Chlorophyta</taxon>
        <taxon>core chlorophytes</taxon>
        <taxon>Trebouxiophyceae</taxon>
        <taxon>Trebouxiophyceae incertae sedis</taxon>
        <taxon>Coccomyxaceae</taxon>
        <taxon>Coccomyxa</taxon>
    </lineage>
</organism>
<dbReference type="EMBL" id="CAUYUE010000004">
    <property type="protein sequence ID" value="CAK0765729.1"/>
    <property type="molecule type" value="Genomic_DNA"/>
</dbReference>
<proteinExistence type="predicted"/>
<sequence>MRDDCPDLTQNEIGRYKGKWDKLQMPIEHIFTVALDADLNVFFSCKWYKMEFVNVWYKYVGDERVTALLEHFRDVSLSLFPEPAKRFWDRVDLEGLCEDGVNPNCRGTITPIELTAEDLEVMRDDPMWSQGQQLNDETKIYGTKCIQMVRRHKSFAILTQQNQARLWREACEEADLTRELEESLADD</sequence>
<dbReference type="AlphaFoldDB" id="A0AAV1I027"/>
<keyword evidence="2" id="KW-1185">Reference proteome</keyword>
<accession>A0AAV1I027</accession>
<gene>
    <name evidence="1" type="ORF">CVIRNUC_003287</name>
</gene>
<protein>
    <submittedName>
        <fullName evidence="1">Uncharacterized protein</fullName>
    </submittedName>
</protein>
<reference evidence="1 2" key="1">
    <citation type="submission" date="2023-10" db="EMBL/GenBank/DDBJ databases">
        <authorList>
            <person name="Maclean D."/>
            <person name="Macfadyen A."/>
        </authorList>
    </citation>
    <scope>NUCLEOTIDE SEQUENCE [LARGE SCALE GENOMIC DNA]</scope>
</reference>
<name>A0AAV1I027_9CHLO</name>
<evidence type="ECO:0000313" key="2">
    <source>
        <dbReference type="Proteomes" id="UP001314263"/>
    </source>
</evidence>
<comment type="caution">
    <text evidence="1">The sequence shown here is derived from an EMBL/GenBank/DDBJ whole genome shotgun (WGS) entry which is preliminary data.</text>
</comment>
<evidence type="ECO:0000313" key="1">
    <source>
        <dbReference type="EMBL" id="CAK0765729.1"/>
    </source>
</evidence>
<dbReference type="Proteomes" id="UP001314263">
    <property type="component" value="Unassembled WGS sequence"/>
</dbReference>